<dbReference type="RefSeq" id="XP_031023175.1">
    <property type="nucleotide sequence ID" value="XM_031170855.1"/>
</dbReference>
<proteinExistence type="inferred from homology"/>
<dbReference type="EMBL" id="QEAO01000038">
    <property type="protein sequence ID" value="TPX31844.1"/>
    <property type="molecule type" value="Genomic_DNA"/>
</dbReference>
<dbReference type="InterPro" id="IPR036388">
    <property type="entry name" value="WH-like_DNA-bd_sf"/>
</dbReference>
<evidence type="ECO:0000256" key="8">
    <source>
        <dbReference type="ARBA" id="ARBA00023136"/>
    </source>
</evidence>
<evidence type="ECO:0000256" key="2">
    <source>
        <dbReference type="ARBA" id="ARBA00004496"/>
    </source>
</evidence>
<accession>A0A507C1A3</accession>
<evidence type="ECO:0000256" key="3">
    <source>
        <dbReference type="ARBA" id="ARBA00009834"/>
    </source>
</evidence>
<protein>
    <recommendedName>
        <fullName evidence="11">Vacuolar-sorting protein SNF8</fullName>
    </recommendedName>
</protein>
<dbReference type="FunFam" id="1.10.10.10:FF:000397">
    <property type="entry name" value="Vacuolar-sorting protein SNF8"/>
    <property type="match status" value="1"/>
</dbReference>
<dbReference type="GO" id="GO:0043328">
    <property type="term" value="P:protein transport to vacuole involved in ubiquitin-dependent protein catabolic process via the multivesicular body sorting pathway"/>
    <property type="evidence" value="ECO:0007669"/>
    <property type="project" value="TreeGrafter"/>
</dbReference>
<evidence type="ECO:0000256" key="1">
    <source>
        <dbReference type="ARBA" id="ARBA00004481"/>
    </source>
</evidence>
<keyword evidence="8" id="KW-0472">Membrane</keyword>
<evidence type="ECO:0000256" key="4">
    <source>
        <dbReference type="ARBA" id="ARBA00022448"/>
    </source>
</evidence>
<gene>
    <name evidence="9" type="ORF">SmJEL517_g04927</name>
</gene>
<keyword evidence="4" id="KW-0813">Transport</keyword>
<dbReference type="Gene3D" id="1.10.10.10">
    <property type="entry name" value="Winged helix-like DNA-binding domain superfamily/Winged helix DNA-binding domain"/>
    <property type="match status" value="2"/>
</dbReference>
<comment type="similarity">
    <text evidence="3">Belongs to the SNF8 family.</text>
</comment>
<dbReference type="PIRSF" id="PIRSF017215">
    <property type="entry name" value="ESCRT2_Vps22"/>
    <property type="match status" value="1"/>
</dbReference>
<dbReference type="SUPFAM" id="SSF46785">
    <property type="entry name" value="Winged helix' DNA-binding domain"/>
    <property type="match status" value="2"/>
</dbReference>
<dbReference type="AlphaFoldDB" id="A0A507C1A3"/>
<comment type="subcellular location">
    <subcellularLocation>
        <location evidence="2">Cytoplasm</location>
    </subcellularLocation>
    <subcellularLocation>
        <location evidence="1">Endosome membrane</location>
        <topology evidence="1">Peripheral membrane protein</topology>
    </subcellularLocation>
</comment>
<keyword evidence="10" id="KW-1185">Reference proteome</keyword>
<evidence type="ECO:0008006" key="11">
    <source>
        <dbReference type="Google" id="ProtNLM"/>
    </source>
</evidence>
<keyword evidence="7" id="KW-0653">Protein transport</keyword>
<evidence type="ECO:0000313" key="9">
    <source>
        <dbReference type="EMBL" id="TPX31844.1"/>
    </source>
</evidence>
<dbReference type="GO" id="GO:0000814">
    <property type="term" value="C:ESCRT II complex"/>
    <property type="evidence" value="ECO:0007669"/>
    <property type="project" value="InterPro"/>
</dbReference>
<dbReference type="PANTHER" id="PTHR12806">
    <property type="entry name" value="EAP30 SUBUNIT OF ELL COMPLEX"/>
    <property type="match status" value="1"/>
</dbReference>
<dbReference type="STRING" id="1806994.A0A507C1A3"/>
<dbReference type="Pfam" id="PF04157">
    <property type="entry name" value="EAP30"/>
    <property type="match status" value="1"/>
</dbReference>
<evidence type="ECO:0000256" key="5">
    <source>
        <dbReference type="ARBA" id="ARBA00022490"/>
    </source>
</evidence>
<sequence length="206" mass="23353">MKSQLGVFKSNLEEFAKKYRKDINKDPVFRMHFQKMCTNIGVDPLASNKGFWAEVLGFGDFYYELGVQIAEVCLTTRDSNGGLIEIKELKRLVDRMRGRSAQDITEDDILRSIKNLKTLGNGFEVVSIGPQKFISSVPRELNVDFTSVLGVAQTTGFVTLDILKAELGWDMNRAQRVLDDLVKDGVCWVDTQAPRIEYWMASFLTI</sequence>
<dbReference type="Proteomes" id="UP000319731">
    <property type="component" value="Unassembled WGS sequence"/>
</dbReference>
<dbReference type="InterPro" id="IPR036390">
    <property type="entry name" value="WH_DNA-bd_sf"/>
</dbReference>
<dbReference type="OrthoDB" id="283883at2759"/>
<evidence type="ECO:0000256" key="7">
    <source>
        <dbReference type="ARBA" id="ARBA00022927"/>
    </source>
</evidence>
<reference evidence="9 10" key="1">
    <citation type="journal article" date="2019" name="Sci. Rep.">
        <title>Comparative genomics of chytrid fungi reveal insights into the obligate biotrophic and pathogenic lifestyle of Synchytrium endobioticum.</title>
        <authorList>
            <person name="van de Vossenberg B.T.L.H."/>
            <person name="Warris S."/>
            <person name="Nguyen H.D.T."/>
            <person name="van Gent-Pelzer M.P.E."/>
            <person name="Joly D.L."/>
            <person name="van de Geest H.C."/>
            <person name="Bonants P.J.M."/>
            <person name="Smith D.S."/>
            <person name="Levesque C.A."/>
            <person name="van der Lee T.A.J."/>
        </authorList>
    </citation>
    <scope>NUCLEOTIDE SEQUENCE [LARGE SCALE GENOMIC DNA]</scope>
    <source>
        <strain evidence="9 10">JEL517</strain>
    </source>
</reference>
<dbReference type="InterPro" id="IPR016689">
    <property type="entry name" value="ESCRT-2_cplx_Snf8"/>
</dbReference>
<keyword evidence="5" id="KW-0963">Cytoplasm</keyword>
<evidence type="ECO:0000256" key="6">
    <source>
        <dbReference type="ARBA" id="ARBA00022753"/>
    </source>
</evidence>
<dbReference type="Gene3D" id="6.10.140.180">
    <property type="match status" value="1"/>
</dbReference>
<dbReference type="InterPro" id="IPR040608">
    <property type="entry name" value="Snf8/Vps36"/>
</dbReference>
<name>A0A507C1A3_9FUNG</name>
<evidence type="ECO:0000313" key="10">
    <source>
        <dbReference type="Proteomes" id="UP000319731"/>
    </source>
</evidence>
<dbReference type="PANTHER" id="PTHR12806:SF0">
    <property type="entry name" value="VACUOLAR-SORTING PROTEIN SNF8"/>
    <property type="match status" value="1"/>
</dbReference>
<keyword evidence="6" id="KW-0967">Endosome</keyword>
<dbReference type="GeneID" id="42006152"/>
<organism evidence="9 10">
    <name type="scientific">Synchytrium microbalum</name>
    <dbReference type="NCBI Taxonomy" id="1806994"/>
    <lineage>
        <taxon>Eukaryota</taxon>
        <taxon>Fungi</taxon>
        <taxon>Fungi incertae sedis</taxon>
        <taxon>Chytridiomycota</taxon>
        <taxon>Chytridiomycota incertae sedis</taxon>
        <taxon>Chytridiomycetes</taxon>
        <taxon>Synchytriales</taxon>
        <taxon>Synchytriaceae</taxon>
        <taxon>Synchytrium</taxon>
    </lineage>
</organism>
<comment type="caution">
    <text evidence="9">The sequence shown here is derived from an EMBL/GenBank/DDBJ whole genome shotgun (WGS) entry which is preliminary data.</text>
</comment>
<dbReference type="FunFam" id="1.10.10.10:FF:000085">
    <property type="entry name" value="Vacuolar-sorting protein SNF8"/>
    <property type="match status" value="1"/>
</dbReference>